<feature type="region of interest" description="Disordered" evidence="5">
    <location>
        <begin position="535"/>
        <end position="593"/>
    </location>
</feature>
<feature type="compositionally biased region" description="Basic and acidic residues" evidence="5">
    <location>
        <begin position="552"/>
        <end position="569"/>
    </location>
</feature>
<dbReference type="PANTHER" id="PTHR44337:SF25">
    <property type="entry name" value="HEMICENTIN-1-LIKE"/>
    <property type="match status" value="1"/>
</dbReference>
<organism evidence="9 10">
    <name type="scientific">Xenopus laevis</name>
    <name type="common">African clawed frog</name>
    <dbReference type="NCBI Taxonomy" id="8355"/>
    <lineage>
        <taxon>Eukaryota</taxon>
        <taxon>Metazoa</taxon>
        <taxon>Chordata</taxon>
        <taxon>Craniata</taxon>
        <taxon>Vertebrata</taxon>
        <taxon>Euteleostomi</taxon>
        <taxon>Amphibia</taxon>
        <taxon>Batrachia</taxon>
        <taxon>Anura</taxon>
        <taxon>Pipoidea</taxon>
        <taxon>Pipidae</taxon>
        <taxon>Xenopodinae</taxon>
        <taxon>Xenopus</taxon>
        <taxon>Xenopus</taxon>
    </lineage>
</organism>
<evidence type="ECO:0000256" key="2">
    <source>
        <dbReference type="ARBA" id="ARBA00023157"/>
    </source>
</evidence>
<evidence type="ECO:0000256" key="3">
    <source>
        <dbReference type="ARBA" id="ARBA00023180"/>
    </source>
</evidence>
<evidence type="ECO:0000256" key="7">
    <source>
        <dbReference type="SAM" id="SignalP"/>
    </source>
</evidence>
<dbReference type="Gene3D" id="2.60.40.10">
    <property type="entry name" value="Immunoglobulins"/>
    <property type="match status" value="4"/>
</dbReference>
<dbReference type="SUPFAM" id="SSF48726">
    <property type="entry name" value="Immunoglobulin"/>
    <property type="match status" value="4"/>
</dbReference>
<keyword evidence="6" id="KW-1133">Transmembrane helix</keyword>
<evidence type="ECO:0000259" key="8">
    <source>
        <dbReference type="PROSITE" id="PS50835"/>
    </source>
</evidence>
<dbReference type="InterPro" id="IPR003599">
    <property type="entry name" value="Ig_sub"/>
</dbReference>
<evidence type="ECO:0000313" key="10">
    <source>
        <dbReference type="RefSeq" id="XP_041425505.1"/>
    </source>
</evidence>
<keyword evidence="2" id="KW-1015">Disulfide bond</keyword>
<dbReference type="PROSITE" id="PS50835">
    <property type="entry name" value="IG_LIKE"/>
    <property type="match status" value="3"/>
</dbReference>
<feature type="domain" description="Ig-like" evidence="8">
    <location>
        <begin position="391"/>
        <end position="491"/>
    </location>
</feature>
<evidence type="ECO:0000313" key="9">
    <source>
        <dbReference type="Proteomes" id="UP000186698"/>
    </source>
</evidence>
<feature type="transmembrane region" description="Helical" evidence="6">
    <location>
        <begin position="506"/>
        <end position="529"/>
    </location>
</feature>
<name>A0A1L8FN84_XENLA</name>
<dbReference type="RefSeq" id="XP_041425505.1">
    <property type="nucleotide sequence ID" value="XM_041569571.1"/>
</dbReference>
<dbReference type="InterPro" id="IPR052598">
    <property type="entry name" value="IgSF_CEA-related"/>
</dbReference>
<dbReference type="Pfam" id="PF13927">
    <property type="entry name" value="Ig_3"/>
    <property type="match status" value="1"/>
</dbReference>
<dbReference type="GeneID" id="108695893"/>
<feature type="compositionally biased region" description="Polar residues" evidence="5">
    <location>
        <begin position="537"/>
        <end position="550"/>
    </location>
</feature>
<evidence type="ECO:0000256" key="5">
    <source>
        <dbReference type="SAM" id="MobiDB-lite"/>
    </source>
</evidence>
<dbReference type="PANTHER" id="PTHR44337">
    <property type="entry name" value="CARCINOEMBRYONIC ANTIGEN-RELATED CELL ADHESION MOLECULE 8"/>
    <property type="match status" value="1"/>
</dbReference>
<accession>A0A1L8FN84</accession>
<dbReference type="SMART" id="SM00408">
    <property type="entry name" value="IGc2"/>
    <property type="match status" value="4"/>
</dbReference>
<dbReference type="InterPro" id="IPR007110">
    <property type="entry name" value="Ig-like_dom"/>
</dbReference>
<protein>
    <submittedName>
        <fullName evidence="10">Carcinoembryonic antigen-related cell adhesion molecule 1</fullName>
    </submittedName>
</protein>
<proteinExistence type="predicted"/>
<feature type="domain" description="Ig-like" evidence="8">
    <location>
        <begin position="124"/>
        <end position="207"/>
    </location>
</feature>
<keyword evidence="4" id="KW-0393">Immunoglobulin domain</keyword>
<dbReference type="CDD" id="cd00096">
    <property type="entry name" value="Ig"/>
    <property type="match status" value="1"/>
</dbReference>
<dbReference type="AlphaFoldDB" id="A0A1L8FN84"/>
<dbReference type="InterPro" id="IPR013783">
    <property type="entry name" value="Ig-like_fold"/>
</dbReference>
<dbReference type="OrthoDB" id="6159398at2759"/>
<keyword evidence="1 7" id="KW-0732">Signal</keyword>
<evidence type="ECO:0000256" key="1">
    <source>
        <dbReference type="ARBA" id="ARBA00022729"/>
    </source>
</evidence>
<sequence length="593" mass="64168">MGPCNLLLLLVTAIGSVSCLQNVSRNESESVIFTVKLNLPAQNQRLVTWRFGTSTIATAIQGNTPTYSNSCTDRCSLYGNASLQLDNVTRADTGNYTLTVTNIDTTVQQTEQFHLTVYGPLTPPNLTVTNPTNGNPYLVNDTNVTLQCDSGGQNVVNYIFYKDENITACSQPQVTCDKDFLYFQPITMSDTGRYTCKIENPVGSNTSQPLSLTVIGRVSVTLSSNASSGLLRAGKDSVNLTCSSLGINVTFSWYLDGAPLPPNPRYHLMNSNSSLIISPVERTDNGSFTCIGSNFVNNDTSKPLNLNLTWTPDGDIQCIADKKDKNVTLSCSWEGGKPAAHVTLAFKNINKTELEKVSEIVSEANVSNTDSMLCNGSQLEHQFCMLLLDVPQGITKPPEALEQGRPAILSVTLNSNKMRASSSTHILPATFSWFDPREQSLSNVDGYSINSSDSSSKLEIHSLKPIDNGTFICVATNIMGNYTFKFEVKVPQVEGGGGGSPLSAGAIAGIVIGSLAGVALIAVAVFFIVKSTKKKQTNGSSGNPQMNLTEVPNKKQEDEEYVKYADLRFKNTNPSNKAETQQVPETEYSTVKR</sequence>
<dbReference type="Pfam" id="PF07679">
    <property type="entry name" value="I-set"/>
    <property type="match status" value="1"/>
</dbReference>
<dbReference type="OMA" id="LEITWRF"/>
<feature type="domain" description="Ig-like" evidence="8">
    <location>
        <begin position="209"/>
        <end position="309"/>
    </location>
</feature>
<dbReference type="STRING" id="8355.A0A1L8FN84"/>
<dbReference type="Proteomes" id="UP000186698">
    <property type="component" value="Chromosome 7L"/>
</dbReference>
<keyword evidence="3" id="KW-0325">Glycoprotein</keyword>
<dbReference type="CDD" id="cd12087">
    <property type="entry name" value="TM_EGFR-like"/>
    <property type="match status" value="1"/>
</dbReference>
<reference evidence="10" key="1">
    <citation type="submission" date="2025-08" db="UniProtKB">
        <authorList>
            <consortium name="RefSeq"/>
        </authorList>
    </citation>
    <scope>IDENTIFICATION</scope>
    <source>
        <strain evidence="10">J_2021</strain>
        <tissue evidence="10">Erythrocytes</tissue>
    </source>
</reference>
<keyword evidence="6" id="KW-0472">Membrane</keyword>
<dbReference type="PaxDb" id="8355-A0A1L8FN84"/>
<dbReference type="InterPro" id="IPR013098">
    <property type="entry name" value="Ig_I-set"/>
</dbReference>
<evidence type="ECO:0000256" key="4">
    <source>
        <dbReference type="ARBA" id="ARBA00023319"/>
    </source>
</evidence>
<dbReference type="InterPro" id="IPR036179">
    <property type="entry name" value="Ig-like_dom_sf"/>
</dbReference>
<dbReference type="Pfam" id="PF13895">
    <property type="entry name" value="Ig_2"/>
    <property type="match status" value="1"/>
</dbReference>
<dbReference type="InterPro" id="IPR003598">
    <property type="entry name" value="Ig_sub2"/>
</dbReference>
<feature type="chain" id="PRO_5043915618" evidence="7">
    <location>
        <begin position="20"/>
        <end position="593"/>
    </location>
</feature>
<gene>
    <name evidence="10" type="primary">LOC108695893</name>
</gene>
<feature type="compositionally biased region" description="Polar residues" evidence="5">
    <location>
        <begin position="570"/>
        <end position="593"/>
    </location>
</feature>
<evidence type="ECO:0000256" key="6">
    <source>
        <dbReference type="SAM" id="Phobius"/>
    </source>
</evidence>
<dbReference type="SMART" id="SM00409">
    <property type="entry name" value="IG"/>
    <property type="match status" value="4"/>
</dbReference>
<keyword evidence="9" id="KW-1185">Reference proteome</keyword>
<dbReference type="KEGG" id="xla:108695893"/>
<keyword evidence="6" id="KW-0812">Transmembrane</keyword>
<feature type="signal peptide" evidence="7">
    <location>
        <begin position="1"/>
        <end position="19"/>
    </location>
</feature>